<dbReference type="SMART" id="SM00710">
    <property type="entry name" value="PbH1"/>
    <property type="match status" value="5"/>
</dbReference>
<dbReference type="Pfam" id="PF00295">
    <property type="entry name" value="Glyco_hydro_28"/>
    <property type="match status" value="1"/>
</dbReference>
<evidence type="ECO:0000256" key="4">
    <source>
        <dbReference type="RuleBase" id="RU361169"/>
    </source>
</evidence>
<evidence type="ECO:0000313" key="7">
    <source>
        <dbReference type="Proteomes" id="UP000002207"/>
    </source>
</evidence>
<reference evidence="6 7" key="1">
    <citation type="journal article" date="2009" name="Appl. Environ. Microbiol.">
        <title>Three genomes from the phylum Acidobacteria provide insight into the lifestyles of these microorganisms in soils.</title>
        <authorList>
            <person name="Ward N.L."/>
            <person name="Challacombe J.F."/>
            <person name="Janssen P.H."/>
            <person name="Henrissat B."/>
            <person name="Coutinho P.M."/>
            <person name="Wu M."/>
            <person name="Xie G."/>
            <person name="Haft D.H."/>
            <person name="Sait M."/>
            <person name="Badger J."/>
            <person name="Barabote R.D."/>
            <person name="Bradley B."/>
            <person name="Brettin T.S."/>
            <person name="Brinkac L.M."/>
            <person name="Bruce D."/>
            <person name="Creasy T."/>
            <person name="Daugherty S.C."/>
            <person name="Davidsen T.M."/>
            <person name="DeBoy R.T."/>
            <person name="Detter J.C."/>
            <person name="Dodson R.J."/>
            <person name="Durkin A.S."/>
            <person name="Ganapathy A."/>
            <person name="Gwinn-Giglio M."/>
            <person name="Han C.S."/>
            <person name="Khouri H."/>
            <person name="Kiss H."/>
            <person name="Kothari S.P."/>
            <person name="Madupu R."/>
            <person name="Nelson K.E."/>
            <person name="Nelson W.C."/>
            <person name="Paulsen I."/>
            <person name="Penn K."/>
            <person name="Ren Q."/>
            <person name="Rosovitz M.J."/>
            <person name="Selengut J.D."/>
            <person name="Shrivastava S."/>
            <person name="Sullivan S.A."/>
            <person name="Tapia R."/>
            <person name="Thompson L.S."/>
            <person name="Watkins K.L."/>
            <person name="Yang Q."/>
            <person name="Yu C."/>
            <person name="Zafar N."/>
            <person name="Zhou L."/>
            <person name="Kuske C.R."/>
        </authorList>
    </citation>
    <scope>NUCLEOTIDE SEQUENCE [LARGE SCALE GENOMIC DNA]</scope>
    <source>
        <strain evidence="7">ATCC 51196 / DSM 11244 / BCRC 80197 / JCM 7670 / NBRC 15755 / NCIMB 13165 / 161</strain>
    </source>
</reference>
<evidence type="ECO:0000256" key="1">
    <source>
        <dbReference type="ARBA" id="ARBA00008834"/>
    </source>
</evidence>
<dbReference type="InParanoid" id="C1F150"/>
<dbReference type="InterPro" id="IPR006626">
    <property type="entry name" value="PbH1"/>
</dbReference>
<dbReference type="KEGG" id="aca:ACP_0554"/>
<dbReference type="CAZy" id="GH28">
    <property type="family name" value="Glycoside Hydrolase Family 28"/>
</dbReference>
<evidence type="ECO:0000256" key="3">
    <source>
        <dbReference type="ARBA" id="ARBA00023295"/>
    </source>
</evidence>
<dbReference type="AlphaFoldDB" id="C1F150"/>
<dbReference type="InterPro" id="IPR012334">
    <property type="entry name" value="Pectin_lyas_fold"/>
</dbReference>
<gene>
    <name evidence="6" type="ordered locus">ACP_0554</name>
</gene>
<evidence type="ECO:0000256" key="2">
    <source>
        <dbReference type="ARBA" id="ARBA00022801"/>
    </source>
</evidence>
<proteinExistence type="inferred from homology"/>
<dbReference type="InterPro" id="IPR011050">
    <property type="entry name" value="Pectin_lyase_fold/virulence"/>
</dbReference>
<dbReference type="RefSeq" id="WP_012680941.1">
    <property type="nucleotide sequence ID" value="NC_012483.1"/>
</dbReference>
<dbReference type="STRING" id="240015.ACP_0554"/>
<organism evidence="6 7">
    <name type="scientific">Acidobacterium capsulatum (strain ATCC 51196 / DSM 11244 / BCRC 80197 / JCM 7670 / NBRC 15755 / NCIMB 13165 / 161)</name>
    <dbReference type="NCBI Taxonomy" id="240015"/>
    <lineage>
        <taxon>Bacteria</taxon>
        <taxon>Pseudomonadati</taxon>
        <taxon>Acidobacteriota</taxon>
        <taxon>Terriglobia</taxon>
        <taxon>Terriglobales</taxon>
        <taxon>Acidobacteriaceae</taxon>
        <taxon>Acidobacterium</taxon>
    </lineage>
</organism>
<protein>
    <submittedName>
        <fullName evidence="6">Glycosyl hydrolase, family 28</fullName>
    </submittedName>
</protein>
<dbReference type="InterPro" id="IPR051801">
    <property type="entry name" value="GH28_Enzymes"/>
</dbReference>
<evidence type="ECO:0000256" key="5">
    <source>
        <dbReference type="SAM" id="SignalP"/>
    </source>
</evidence>
<dbReference type="Gene3D" id="2.160.20.10">
    <property type="entry name" value="Single-stranded right-handed beta-helix, Pectin lyase-like"/>
    <property type="match status" value="1"/>
</dbReference>
<dbReference type="Proteomes" id="UP000002207">
    <property type="component" value="Chromosome"/>
</dbReference>
<dbReference type="eggNOG" id="COG5434">
    <property type="taxonomic scope" value="Bacteria"/>
</dbReference>
<keyword evidence="3 4" id="KW-0326">Glycosidase</keyword>
<keyword evidence="2 4" id="KW-0378">Hydrolase</keyword>
<name>C1F150_ACIC5</name>
<accession>C1F150</accession>
<dbReference type="GO" id="GO:0004650">
    <property type="term" value="F:polygalacturonase activity"/>
    <property type="evidence" value="ECO:0007669"/>
    <property type="project" value="InterPro"/>
</dbReference>
<dbReference type="PANTHER" id="PTHR31339:SF9">
    <property type="entry name" value="PLASMIN AND FIBRONECTIN-BINDING PROTEIN A"/>
    <property type="match status" value="1"/>
</dbReference>
<dbReference type="SUPFAM" id="SSF51126">
    <property type="entry name" value="Pectin lyase-like"/>
    <property type="match status" value="1"/>
</dbReference>
<dbReference type="PANTHER" id="PTHR31339">
    <property type="entry name" value="PECTIN LYASE-RELATED"/>
    <property type="match status" value="1"/>
</dbReference>
<dbReference type="EMBL" id="CP001472">
    <property type="protein sequence ID" value="ACO32308.1"/>
    <property type="molecule type" value="Genomic_DNA"/>
</dbReference>
<feature type="chain" id="PRO_5002907040" evidence="5">
    <location>
        <begin position="26"/>
        <end position="468"/>
    </location>
</feature>
<dbReference type="GO" id="GO:0005975">
    <property type="term" value="P:carbohydrate metabolic process"/>
    <property type="evidence" value="ECO:0007669"/>
    <property type="project" value="InterPro"/>
</dbReference>
<keyword evidence="7" id="KW-1185">Reference proteome</keyword>
<comment type="similarity">
    <text evidence="1 4">Belongs to the glycosyl hydrolase 28 family.</text>
</comment>
<sequence>MKKWSCAALLCAAALVGIQPMAAHAKMLAIRANAYGAKGDGITLDTRAIQAALDAAAKKGPATVTFAPGTYRTGALFVKSGTTLRIGAGVTLRAVHGLANYPLIKTRVAGIDMHWPAAVINVYRQHDVHITGSGTVDGNGKYWWDGYWALRKQYDLRGLRWAADYDDRRPRLIEFYQSQHVSLAGLHLLRSPFWTVHICYSAYVHVDGITIRNNIGGRGPSTDGVDIDSSRHVLVEHADISVNDDALCLKAGRDSDGLRVNKPDVDIVIRNCTVRYGAAAFTIGSETSGGFRNVDVYNIHALEHVPSGVLFKSAHTRGGWADNIRIHDFQLDGVAIPIHITMNWNPSYSYAKIPHGLKHVPRYYRVLAKPVPPARGLPHFRNVHIWNIEATNAKRAFDVSAMPAAPLVRFKLDHIRIQAQSAGSIAAVRDWTLSHVTVQTKDGSQVKFKNAQAVTLINDTGFTTPPKP</sequence>
<feature type="signal peptide" evidence="5">
    <location>
        <begin position="1"/>
        <end position="25"/>
    </location>
</feature>
<keyword evidence="5" id="KW-0732">Signal</keyword>
<dbReference type="HOGENOM" id="CLU_016031_8_3_0"/>
<evidence type="ECO:0000313" key="6">
    <source>
        <dbReference type="EMBL" id="ACO32308.1"/>
    </source>
</evidence>
<dbReference type="InterPro" id="IPR000743">
    <property type="entry name" value="Glyco_hydro_28"/>
</dbReference>